<dbReference type="EMBL" id="BK015323">
    <property type="protein sequence ID" value="DAE01395.1"/>
    <property type="molecule type" value="Genomic_DNA"/>
</dbReference>
<proteinExistence type="predicted"/>
<evidence type="ECO:0000313" key="1">
    <source>
        <dbReference type="EMBL" id="DAE01395.1"/>
    </source>
</evidence>
<protein>
    <submittedName>
        <fullName evidence="1">Uncharacterized protein</fullName>
    </submittedName>
</protein>
<name>A0A8S5P4N0_9CAUD</name>
<reference evidence="1" key="1">
    <citation type="journal article" date="2021" name="Proc. Natl. Acad. Sci. U.S.A.">
        <title>A Catalog of Tens of Thousands of Viruses from Human Metagenomes Reveals Hidden Associations with Chronic Diseases.</title>
        <authorList>
            <person name="Tisza M.J."/>
            <person name="Buck C.B."/>
        </authorList>
    </citation>
    <scope>NUCLEOTIDE SEQUENCE</scope>
    <source>
        <strain evidence="1">CtJcm18</strain>
    </source>
</reference>
<sequence>MIFMMKRVIFKKFFRMVFLKSGREMLLYW</sequence>
<accession>A0A8S5P4N0</accession>
<organism evidence="1">
    <name type="scientific">Siphoviridae sp. ctJcm18</name>
    <dbReference type="NCBI Taxonomy" id="2825433"/>
    <lineage>
        <taxon>Viruses</taxon>
        <taxon>Duplodnaviria</taxon>
        <taxon>Heunggongvirae</taxon>
        <taxon>Uroviricota</taxon>
        <taxon>Caudoviricetes</taxon>
    </lineage>
</organism>